<dbReference type="Proteomes" id="UP000197138">
    <property type="component" value="Unassembled WGS sequence"/>
</dbReference>
<comment type="caution">
    <text evidence="1">The sequence shown here is derived from an EMBL/GenBank/DDBJ whole genome shotgun (WGS) entry which is preliminary data.</text>
</comment>
<dbReference type="EMBL" id="MTKT01000420">
    <property type="protein sequence ID" value="OWM91052.1"/>
    <property type="molecule type" value="Genomic_DNA"/>
</dbReference>
<evidence type="ECO:0000313" key="2">
    <source>
        <dbReference type="Proteomes" id="UP000197138"/>
    </source>
</evidence>
<dbReference type="AlphaFoldDB" id="A0A218Y3B8"/>
<accession>A0A218Y3B8</accession>
<proteinExistence type="predicted"/>
<evidence type="ECO:0000313" key="1">
    <source>
        <dbReference type="EMBL" id="OWM91052.1"/>
    </source>
</evidence>
<sequence length="68" mass="7396">MFEKSSQVVLPMTRAVDGDPWLVLVELPSPLRGCTQLFSHCAMLPVASDILSGQGWSQDFHPGGKNVI</sequence>
<name>A0A218Y3B8_PUNGR</name>
<reference evidence="2" key="1">
    <citation type="journal article" date="2017" name="Plant J.">
        <title>The pomegranate (Punica granatum L.) genome and the genomics of punicalagin biosynthesis.</title>
        <authorList>
            <person name="Qin G."/>
            <person name="Xu C."/>
            <person name="Ming R."/>
            <person name="Tang H."/>
            <person name="Guyot R."/>
            <person name="Kramer E.M."/>
            <person name="Hu Y."/>
            <person name="Yi X."/>
            <person name="Qi Y."/>
            <person name="Xu X."/>
            <person name="Gao Z."/>
            <person name="Pan H."/>
            <person name="Jian J."/>
            <person name="Tian Y."/>
            <person name="Yue Z."/>
            <person name="Xu Y."/>
        </authorList>
    </citation>
    <scope>NUCLEOTIDE SEQUENCE [LARGE SCALE GENOMIC DNA]</scope>
    <source>
        <strain evidence="2">cv. Dabenzi</strain>
    </source>
</reference>
<gene>
    <name evidence="1" type="ORF">CDL15_Pgr023385</name>
</gene>
<organism evidence="1 2">
    <name type="scientific">Punica granatum</name>
    <name type="common">Pomegranate</name>
    <dbReference type="NCBI Taxonomy" id="22663"/>
    <lineage>
        <taxon>Eukaryota</taxon>
        <taxon>Viridiplantae</taxon>
        <taxon>Streptophyta</taxon>
        <taxon>Embryophyta</taxon>
        <taxon>Tracheophyta</taxon>
        <taxon>Spermatophyta</taxon>
        <taxon>Magnoliopsida</taxon>
        <taxon>eudicotyledons</taxon>
        <taxon>Gunneridae</taxon>
        <taxon>Pentapetalae</taxon>
        <taxon>rosids</taxon>
        <taxon>malvids</taxon>
        <taxon>Myrtales</taxon>
        <taxon>Lythraceae</taxon>
        <taxon>Punica</taxon>
    </lineage>
</organism>
<protein>
    <submittedName>
        <fullName evidence="1">Uncharacterized protein</fullName>
    </submittedName>
</protein>